<feature type="domain" description="VTT" evidence="2">
    <location>
        <begin position="61"/>
        <end position="170"/>
    </location>
</feature>
<feature type="transmembrane region" description="Helical" evidence="1">
    <location>
        <begin position="43"/>
        <end position="59"/>
    </location>
</feature>
<feature type="transmembrane region" description="Helical" evidence="1">
    <location>
        <begin position="66"/>
        <end position="88"/>
    </location>
</feature>
<reference evidence="3 4" key="1">
    <citation type="submission" date="2024-08" db="EMBL/GenBank/DDBJ databases">
        <title>Halobellus sp. MBLA0158 whole genome sequence.</title>
        <authorList>
            <person name="Hwang C.Y."/>
            <person name="Cho E.-S."/>
            <person name="Seo M.-J."/>
        </authorList>
    </citation>
    <scope>NUCLEOTIDE SEQUENCE [LARGE SCALE GENOMIC DNA]</scope>
    <source>
        <strain evidence="3 4">MBLA0158</strain>
    </source>
</reference>
<keyword evidence="4" id="KW-1185">Reference proteome</keyword>
<feature type="transmembrane region" description="Helical" evidence="1">
    <location>
        <begin position="188"/>
        <end position="208"/>
    </location>
</feature>
<evidence type="ECO:0000313" key="4">
    <source>
        <dbReference type="Proteomes" id="UP001570511"/>
    </source>
</evidence>
<dbReference type="Proteomes" id="UP001570511">
    <property type="component" value="Unassembled WGS sequence"/>
</dbReference>
<name>A0ABD5MJU0_9EURY</name>
<dbReference type="RefSeq" id="WP_372391095.1">
    <property type="nucleotide sequence ID" value="NZ_JBGNYA010000001.1"/>
</dbReference>
<comment type="caution">
    <text evidence="3">The sequence shown here is derived from an EMBL/GenBank/DDBJ whole genome shotgun (WGS) entry which is preliminary data.</text>
</comment>
<keyword evidence="1" id="KW-0812">Transmembrane</keyword>
<dbReference type="EMBL" id="JBGNYA010000001">
    <property type="protein sequence ID" value="MFA1612281.1"/>
    <property type="molecule type" value="Genomic_DNA"/>
</dbReference>
<keyword evidence="1" id="KW-1133">Transmembrane helix</keyword>
<evidence type="ECO:0000256" key="1">
    <source>
        <dbReference type="SAM" id="Phobius"/>
    </source>
</evidence>
<protein>
    <submittedName>
        <fullName evidence="3">TVP38/TMEM64 family protein</fullName>
    </submittedName>
</protein>
<proteinExistence type="predicted"/>
<dbReference type="AlphaFoldDB" id="A0ABD5MJU0"/>
<dbReference type="InterPro" id="IPR032816">
    <property type="entry name" value="VTT_dom"/>
</dbReference>
<dbReference type="Pfam" id="PF09335">
    <property type="entry name" value="VTT_dom"/>
    <property type="match status" value="1"/>
</dbReference>
<sequence>MDHSRLRARVVAGAALAVVAAAALVVSPDIVFARAAWLAAEPIRLVAAAVVLAAIRPLVAWPTTLLAVFLGYGLGVAGFPLALALVTLTSVPPFLLAKRYGRIGAAADAGEAFVDRTGDLRSVVASRFVPAPSDVVSVAAGVAGVRLPTFLLGTAIGEIPWVAAGVLAGASAERLTAGAVAGAVDPRVVAVAGLLAVALLGPTAYGWYRERGHES</sequence>
<organism evidence="3 4">
    <name type="scientific">Halobellus rubicundus</name>
    <dbReference type="NCBI Taxonomy" id="2996466"/>
    <lineage>
        <taxon>Archaea</taxon>
        <taxon>Methanobacteriati</taxon>
        <taxon>Methanobacteriota</taxon>
        <taxon>Stenosarchaea group</taxon>
        <taxon>Halobacteria</taxon>
        <taxon>Halobacteriales</taxon>
        <taxon>Haloferacaceae</taxon>
        <taxon>Halobellus</taxon>
    </lineage>
</organism>
<evidence type="ECO:0000259" key="2">
    <source>
        <dbReference type="Pfam" id="PF09335"/>
    </source>
</evidence>
<keyword evidence="1" id="KW-0472">Membrane</keyword>
<gene>
    <name evidence="3" type="ORF">OS889_14890</name>
</gene>
<evidence type="ECO:0000313" key="3">
    <source>
        <dbReference type="EMBL" id="MFA1612281.1"/>
    </source>
</evidence>
<accession>A0ABD5MJU0</accession>